<evidence type="ECO:0000313" key="1">
    <source>
        <dbReference type="EMBL" id="QDV23958.1"/>
    </source>
</evidence>
<dbReference type="KEGG" id="ahel:Q31a_22710"/>
<dbReference type="RefSeq" id="WP_231691139.1">
    <property type="nucleotide sequence ID" value="NZ_CP036298.1"/>
</dbReference>
<dbReference type="AlphaFoldDB" id="A0A518G5U8"/>
<protein>
    <submittedName>
        <fullName evidence="1">Uncharacterized protein</fullName>
    </submittedName>
</protein>
<reference evidence="1 2" key="1">
    <citation type="submission" date="2019-02" db="EMBL/GenBank/DDBJ databases">
        <title>Deep-cultivation of Planctomycetes and their phenomic and genomic characterization uncovers novel biology.</title>
        <authorList>
            <person name="Wiegand S."/>
            <person name="Jogler M."/>
            <person name="Boedeker C."/>
            <person name="Pinto D."/>
            <person name="Vollmers J."/>
            <person name="Rivas-Marin E."/>
            <person name="Kohn T."/>
            <person name="Peeters S.H."/>
            <person name="Heuer A."/>
            <person name="Rast P."/>
            <person name="Oberbeckmann S."/>
            <person name="Bunk B."/>
            <person name="Jeske O."/>
            <person name="Meyerdierks A."/>
            <person name="Storesund J.E."/>
            <person name="Kallscheuer N."/>
            <person name="Luecker S."/>
            <person name="Lage O.M."/>
            <person name="Pohl T."/>
            <person name="Merkel B.J."/>
            <person name="Hornburger P."/>
            <person name="Mueller R.-W."/>
            <person name="Bruemmer F."/>
            <person name="Labrenz M."/>
            <person name="Spormann A.M."/>
            <person name="Op den Camp H."/>
            <person name="Overmann J."/>
            <person name="Amann R."/>
            <person name="Jetten M.S.M."/>
            <person name="Mascher T."/>
            <person name="Medema M.H."/>
            <person name="Devos D.P."/>
            <person name="Kaster A.-K."/>
            <person name="Ovreas L."/>
            <person name="Rohde M."/>
            <person name="Galperin M.Y."/>
            <person name="Jogler C."/>
        </authorList>
    </citation>
    <scope>NUCLEOTIDE SEQUENCE [LARGE SCALE GENOMIC DNA]</scope>
    <source>
        <strain evidence="1 2">Q31a</strain>
    </source>
</reference>
<dbReference type="EMBL" id="CP036298">
    <property type="protein sequence ID" value="QDV23958.1"/>
    <property type="molecule type" value="Genomic_DNA"/>
</dbReference>
<name>A0A518G5U8_9BACT</name>
<sequence length="93" mass="10571">MTASQIKEGDRLKAVREFVREELCEKNQLETDAFQMAERVLVRNGKPCGFYFCIYGPRSVRLTAVWDFNKGSIFFYDSLGRRAANCPIAGLVA</sequence>
<gene>
    <name evidence="1" type="ORF">Q31a_22710</name>
</gene>
<organism evidence="1 2">
    <name type="scientific">Aureliella helgolandensis</name>
    <dbReference type="NCBI Taxonomy" id="2527968"/>
    <lineage>
        <taxon>Bacteria</taxon>
        <taxon>Pseudomonadati</taxon>
        <taxon>Planctomycetota</taxon>
        <taxon>Planctomycetia</taxon>
        <taxon>Pirellulales</taxon>
        <taxon>Pirellulaceae</taxon>
        <taxon>Aureliella</taxon>
    </lineage>
</organism>
<evidence type="ECO:0000313" key="2">
    <source>
        <dbReference type="Proteomes" id="UP000318017"/>
    </source>
</evidence>
<proteinExistence type="predicted"/>
<dbReference type="Proteomes" id="UP000318017">
    <property type="component" value="Chromosome"/>
</dbReference>
<keyword evidence="2" id="KW-1185">Reference proteome</keyword>
<accession>A0A518G5U8</accession>